<dbReference type="Proteomes" id="UP000019140">
    <property type="component" value="Unassembled WGS sequence"/>
</dbReference>
<dbReference type="InterPro" id="IPR003718">
    <property type="entry name" value="OsmC/Ohr_fam"/>
</dbReference>
<dbReference type="InterPro" id="IPR036102">
    <property type="entry name" value="OsmC/Ohrsf"/>
</dbReference>
<dbReference type="InterPro" id="IPR015946">
    <property type="entry name" value="KH_dom-like_a/b"/>
</dbReference>
<organism evidence="1 2">
    <name type="scientific">Candidatus Entotheonella gemina</name>
    <dbReference type="NCBI Taxonomy" id="1429439"/>
    <lineage>
        <taxon>Bacteria</taxon>
        <taxon>Pseudomonadati</taxon>
        <taxon>Nitrospinota/Tectimicrobiota group</taxon>
        <taxon>Candidatus Tectimicrobiota</taxon>
        <taxon>Candidatus Entotheonellia</taxon>
        <taxon>Candidatus Entotheonellales</taxon>
        <taxon>Candidatus Entotheonellaceae</taxon>
        <taxon>Candidatus Entotheonella</taxon>
    </lineage>
</organism>
<dbReference type="Gene3D" id="3.30.300.20">
    <property type="match status" value="1"/>
</dbReference>
<protein>
    <recommendedName>
        <fullName evidence="3">OsmC family protein</fullName>
    </recommendedName>
</protein>
<name>W4LI89_9BACT</name>
<evidence type="ECO:0008006" key="3">
    <source>
        <dbReference type="Google" id="ProtNLM"/>
    </source>
</evidence>
<dbReference type="EMBL" id="AZHX01002108">
    <property type="protein sequence ID" value="ETW97051.1"/>
    <property type="molecule type" value="Genomic_DNA"/>
</dbReference>
<evidence type="ECO:0000313" key="1">
    <source>
        <dbReference type="EMBL" id="ETW97051.1"/>
    </source>
</evidence>
<reference evidence="1 2" key="1">
    <citation type="journal article" date="2014" name="Nature">
        <title>An environmental bacterial taxon with a large and distinct metabolic repertoire.</title>
        <authorList>
            <person name="Wilson M.C."/>
            <person name="Mori T."/>
            <person name="Ruckert C."/>
            <person name="Uria A.R."/>
            <person name="Helf M.J."/>
            <person name="Takada K."/>
            <person name="Gernert C."/>
            <person name="Steffens U.A."/>
            <person name="Heycke N."/>
            <person name="Schmitt S."/>
            <person name="Rinke C."/>
            <person name="Helfrich E.J."/>
            <person name="Brachmann A.O."/>
            <person name="Gurgui C."/>
            <person name="Wakimoto T."/>
            <person name="Kracht M."/>
            <person name="Crusemann M."/>
            <person name="Hentschel U."/>
            <person name="Abe I."/>
            <person name="Matsunaga S."/>
            <person name="Kalinowski J."/>
            <person name="Takeyama H."/>
            <person name="Piel J."/>
        </authorList>
    </citation>
    <scope>NUCLEOTIDE SEQUENCE [LARGE SCALE GENOMIC DNA]</scope>
    <source>
        <strain evidence="2">TSY2</strain>
    </source>
</reference>
<dbReference type="SUPFAM" id="SSF82784">
    <property type="entry name" value="OsmC-like"/>
    <property type="match status" value="1"/>
</dbReference>
<proteinExistence type="predicted"/>
<gene>
    <name evidence="1" type="ORF">ETSY2_45310</name>
</gene>
<dbReference type="HOGENOM" id="CLU_2231679_0_0_7"/>
<keyword evidence="2" id="KW-1185">Reference proteome</keyword>
<sequence length="105" mass="11480">MTQIGRYGHMMRVSITSAKVHVTGHFHAEGSVLGQTIEGRCDGFETQLEVTSDEPPERLAGVIRNAENGCYIMQTIRHPVPVQTEVTVNGASFDLNAYPPPKRGS</sequence>
<evidence type="ECO:0000313" key="2">
    <source>
        <dbReference type="Proteomes" id="UP000019140"/>
    </source>
</evidence>
<comment type="caution">
    <text evidence="1">The sequence shown here is derived from an EMBL/GenBank/DDBJ whole genome shotgun (WGS) entry which is preliminary data.</text>
</comment>
<dbReference type="AlphaFoldDB" id="W4LI89"/>
<dbReference type="NCBIfam" id="NF041052">
    <property type="entry name" value="OsmC_like_Se"/>
    <property type="match status" value="1"/>
</dbReference>
<accession>W4LI89</accession>
<dbReference type="Pfam" id="PF02566">
    <property type="entry name" value="OsmC"/>
    <property type="match status" value="1"/>
</dbReference>